<dbReference type="STRING" id="128403.WA1_36570"/>
<protein>
    <submittedName>
        <fullName evidence="1">PatU</fullName>
    </submittedName>
</protein>
<reference evidence="1 2" key="1">
    <citation type="journal article" date="2013" name="Genome Biol. Evol.">
        <title>Genomes of Stigonematalean cyanobacteria (subsection V) and the evolution of oxygenic photosynthesis from prokaryotes to plastids.</title>
        <authorList>
            <person name="Dagan T."/>
            <person name="Roettger M."/>
            <person name="Stucken K."/>
            <person name="Landan G."/>
            <person name="Koch R."/>
            <person name="Major P."/>
            <person name="Gould S.B."/>
            <person name="Goremykin V.V."/>
            <person name="Rippka R."/>
            <person name="Tandeau de Marsac N."/>
            <person name="Gugger M."/>
            <person name="Lockhart P.J."/>
            <person name="Allen J.F."/>
            <person name="Brune I."/>
            <person name="Maus I."/>
            <person name="Puhler A."/>
            <person name="Martin W.F."/>
        </authorList>
    </citation>
    <scope>NUCLEOTIDE SEQUENCE [LARGE SCALE GENOMIC DNA]</scope>
    <source>
        <strain evidence="1 2">PCC 7110</strain>
    </source>
</reference>
<proteinExistence type="predicted"/>
<gene>
    <name evidence="1" type="ORF">WA1_36570</name>
</gene>
<accession>A0A139X1V7</accession>
<evidence type="ECO:0000313" key="1">
    <source>
        <dbReference type="EMBL" id="KYC38691.1"/>
    </source>
</evidence>
<evidence type="ECO:0000313" key="2">
    <source>
        <dbReference type="Proteomes" id="UP000076925"/>
    </source>
</evidence>
<dbReference type="RefSeq" id="WP_066613137.1">
    <property type="nucleotide sequence ID" value="NZ_KQ976354.1"/>
</dbReference>
<dbReference type="Proteomes" id="UP000076925">
    <property type="component" value="Unassembled WGS sequence"/>
</dbReference>
<organism evidence="1 2">
    <name type="scientific">Scytonema hofmannii PCC 7110</name>
    <dbReference type="NCBI Taxonomy" id="128403"/>
    <lineage>
        <taxon>Bacteria</taxon>
        <taxon>Bacillati</taxon>
        <taxon>Cyanobacteriota</taxon>
        <taxon>Cyanophyceae</taxon>
        <taxon>Nostocales</taxon>
        <taxon>Scytonemataceae</taxon>
        <taxon>Scytonema</taxon>
    </lineage>
</organism>
<dbReference type="OrthoDB" id="461760at2"/>
<dbReference type="AlphaFoldDB" id="A0A139X1V7"/>
<keyword evidence="2" id="KW-1185">Reference proteome</keyword>
<name>A0A139X1V7_9CYAN</name>
<sequence length="327" mass="36172">MNSDSESLQNQLIAWLLGDPQTTEEGNLVDCKDVKGVNNLDETAAASNGGDFRSRQPPQTFQLGEIPTVQERFQAVLKRRLQIQLKNPPPLFPWENQLTDYPDYVDKPSVDLVPVWGWTAQQVKLNLPILLPERVFQMLLEKCQGLVSSSLPLGTKLVQAVENLFPAEPEVINDIAGLVLRSPYRSAVDAIETMPNLESSYSDLQPRQQMALSLMAAKQLLENLTLPIGATDPLVERQWLTSSGVLTLKVEYQTQGQVTKLRVQSELPGAGILNLQGEASQAMVESSSPGCVSVELNDIQLNQTYTLEVELKEIDTRPLVFVIVPTA</sequence>
<dbReference type="EMBL" id="ANNX02000040">
    <property type="protein sequence ID" value="KYC38691.1"/>
    <property type="molecule type" value="Genomic_DNA"/>
</dbReference>
<comment type="caution">
    <text evidence="1">The sequence shown here is derived from an EMBL/GenBank/DDBJ whole genome shotgun (WGS) entry which is preliminary data.</text>
</comment>